<name>A0A392V5T5_9FABA</name>
<organism evidence="2 3">
    <name type="scientific">Trifolium medium</name>
    <dbReference type="NCBI Taxonomy" id="97028"/>
    <lineage>
        <taxon>Eukaryota</taxon>
        <taxon>Viridiplantae</taxon>
        <taxon>Streptophyta</taxon>
        <taxon>Embryophyta</taxon>
        <taxon>Tracheophyta</taxon>
        <taxon>Spermatophyta</taxon>
        <taxon>Magnoliopsida</taxon>
        <taxon>eudicotyledons</taxon>
        <taxon>Gunneridae</taxon>
        <taxon>Pentapetalae</taxon>
        <taxon>rosids</taxon>
        <taxon>fabids</taxon>
        <taxon>Fabales</taxon>
        <taxon>Fabaceae</taxon>
        <taxon>Papilionoideae</taxon>
        <taxon>50 kb inversion clade</taxon>
        <taxon>NPAAA clade</taxon>
        <taxon>Hologalegina</taxon>
        <taxon>IRL clade</taxon>
        <taxon>Trifolieae</taxon>
        <taxon>Trifolium</taxon>
    </lineage>
</organism>
<keyword evidence="1" id="KW-0472">Membrane</keyword>
<proteinExistence type="predicted"/>
<feature type="transmembrane region" description="Helical" evidence="1">
    <location>
        <begin position="36"/>
        <end position="58"/>
    </location>
</feature>
<evidence type="ECO:0000313" key="2">
    <source>
        <dbReference type="EMBL" id="MCI83587.1"/>
    </source>
</evidence>
<dbReference type="EMBL" id="LXQA011070598">
    <property type="protein sequence ID" value="MCI83587.1"/>
    <property type="molecule type" value="Genomic_DNA"/>
</dbReference>
<comment type="caution">
    <text evidence="2">The sequence shown here is derived from an EMBL/GenBank/DDBJ whole genome shotgun (WGS) entry which is preliminary data.</text>
</comment>
<dbReference type="Proteomes" id="UP000265520">
    <property type="component" value="Unassembled WGS sequence"/>
</dbReference>
<dbReference type="AlphaFoldDB" id="A0A392V5T5"/>
<keyword evidence="1" id="KW-0812">Transmembrane</keyword>
<evidence type="ECO:0000256" key="1">
    <source>
        <dbReference type="SAM" id="Phobius"/>
    </source>
</evidence>
<feature type="non-terminal residue" evidence="2">
    <location>
        <position position="1"/>
    </location>
</feature>
<evidence type="ECO:0000313" key="3">
    <source>
        <dbReference type="Proteomes" id="UP000265520"/>
    </source>
</evidence>
<sequence>GGERGSFLRTFPAPLKSLLGTKPSQEFQHPETLMKIYGATSMLAFFGSSSAIKIIAYLA</sequence>
<keyword evidence="3" id="KW-1185">Reference proteome</keyword>
<keyword evidence="1" id="KW-1133">Transmembrane helix</keyword>
<protein>
    <submittedName>
        <fullName evidence="2">Uncharacterized protein</fullName>
    </submittedName>
</protein>
<reference evidence="2 3" key="1">
    <citation type="journal article" date="2018" name="Front. Plant Sci.">
        <title>Red Clover (Trifolium pratense) and Zigzag Clover (T. medium) - A Picture of Genomic Similarities and Differences.</title>
        <authorList>
            <person name="Dluhosova J."/>
            <person name="Istvanek J."/>
            <person name="Nedelnik J."/>
            <person name="Repkova J."/>
        </authorList>
    </citation>
    <scope>NUCLEOTIDE SEQUENCE [LARGE SCALE GENOMIC DNA]</scope>
    <source>
        <strain evidence="3">cv. 10/8</strain>
        <tissue evidence="2">Leaf</tissue>
    </source>
</reference>
<accession>A0A392V5T5</accession>